<dbReference type="GO" id="GO:0046872">
    <property type="term" value="F:metal ion binding"/>
    <property type="evidence" value="ECO:0007669"/>
    <property type="project" value="UniProtKB-KW"/>
</dbReference>
<keyword evidence="2" id="KW-0479">Metal-binding</keyword>
<comment type="caution">
    <text evidence="5">The sequence shown here is derived from an EMBL/GenBank/DDBJ whole genome shotgun (WGS) entry which is preliminary data.</text>
</comment>
<evidence type="ECO:0000256" key="3">
    <source>
        <dbReference type="ARBA" id="ARBA00023004"/>
    </source>
</evidence>
<keyword evidence="3" id="KW-0408">Iron</keyword>
<evidence type="ECO:0000256" key="1">
    <source>
        <dbReference type="ARBA" id="ARBA00001962"/>
    </source>
</evidence>
<dbReference type="EMBL" id="CASHTH010003672">
    <property type="protein sequence ID" value="CAI8047688.1"/>
    <property type="molecule type" value="Genomic_DNA"/>
</dbReference>
<evidence type="ECO:0008006" key="7">
    <source>
        <dbReference type="Google" id="ProtNLM"/>
    </source>
</evidence>
<dbReference type="AlphaFoldDB" id="A0AA35THH5"/>
<protein>
    <recommendedName>
        <fullName evidence="7">Phytanoyl-CoA dioxygenase</fullName>
    </recommendedName>
</protein>
<evidence type="ECO:0000313" key="6">
    <source>
        <dbReference type="Proteomes" id="UP001174909"/>
    </source>
</evidence>
<gene>
    <name evidence="5" type="ORF">GBAR_LOCUS26390</name>
</gene>
<comment type="cofactor">
    <cofactor evidence="1">
        <name>Fe cation</name>
        <dbReference type="ChEBI" id="CHEBI:24875"/>
    </cofactor>
</comment>
<reference evidence="5" key="1">
    <citation type="submission" date="2023-03" db="EMBL/GenBank/DDBJ databases">
        <authorList>
            <person name="Steffen K."/>
            <person name="Cardenas P."/>
        </authorList>
    </citation>
    <scope>NUCLEOTIDE SEQUENCE</scope>
</reference>
<dbReference type="InterPro" id="IPR008775">
    <property type="entry name" value="Phytyl_CoA_dOase-like"/>
</dbReference>
<dbReference type="PANTHER" id="PTHR20883">
    <property type="entry name" value="PHYTANOYL-COA DIOXYGENASE DOMAIN CONTAINING 1"/>
    <property type="match status" value="1"/>
</dbReference>
<keyword evidence="6" id="KW-1185">Reference proteome</keyword>
<dbReference type="SUPFAM" id="SSF51197">
    <property type="entry name" value="Clavaminate synthase-like"/>
    <property type="match status" value="1"/>
</dbReference>
<dbReference type="Gene3D" id="2.60.120.620">
    <property type="entry name" value="q2cbj1_9rhob like domain"/>
    <property type="match status" value="1"/>
</dbReference>
<evidence type="ECO:0000313" key="5">
    <source>
        <dbReference type="EMBL" id="CAI8047688.1"/>
    </source>
</evidence>
<evidence type="ECO:0000256" key="2">
    <source>
        <dbReference type="ARBA" id="ARBA00022723"/>
    </source>
</evidence>
<dbReference type="Pfam" id="PF05721">
    <property type="entry name" value="PhyH"/>
    <property type="match status" value="1"/>
</dbReference>
<comment type="similarity">
    <text evidence="4">Belongs to the PhyH family. PHYHD1 subfamily.</text>
</comment>
<accession>A0AA35THH5</accession>
<proteinExistence type="inferred from homology"/>
<organism evidence="5 6">
    <name type="scientific">Geodia barretti</name>
    <name type="common">Barrett's horny sponge</name>
    <dbReference type="NCBI Taxonomy" id="519541"/>
    <lineage>
        <taxon>Eukaryota</taxon>
        <taxon>Metazoa</taxon>
        <taxon>Porifera</taxon>
        <taxon>Demospongiae</taxon>
        <taxon>Heteroscleromorpha</taxon>
        <taxon>Tetractinellida</taxon>
        <taxon>Astrophorina</taxon>
        <taxon>Geodiidae</taxon>
        <taxon>Geodia</taxon>
    </lineage>
</organism>
<evidence type="ECO:0000256" key="4">
    <source>
        <dbReference type="ARBA" id="ARBA00038356"/>
    </source>
</evidence>
<name>A0AA35THH5_GEOBA</name>
<sequence>MNPTTLSPVERIGIPHSETTIGETYDCEPTLNDQQVFEFCRKGYLVLEGVVEDEVNHRMMDFVDEHPEHQPLELLTEDWFVDGVFKNPQAAGAVRSLLGKDFKLPQTLCNHRAPCPAPPQGWHRDGGSIYTPRLDYLQVFYYPQDTPKEAGPTEVVPGSHFLRTKANYMAHLRSVKLSVPTTAPAGSIFITVYSIWHRKGRSTTNGFRNLFKYNYWRTTEPRRDWKLTPILTFLGPLSTATLLRAV</sequence>
<dbReference type="PANTHER" id="PTHR20883:SF15">
    <property type="entry name" value="PHYTANOYL-COA DIOXYGENASE DOMAIN-CONTAINING PROTEIN 1"/>
    <property type="match status" value="1"/>
</dbReference>
<dbReference type="Proteomes" id="UP001174909">
    <property type="component" value="Unassembled WGS sequence"/>
</dbReference>